<organism evidence="2 3">
    <name type="scientific">Vibrio marisflavi CECT 7928</name>
    <dbReference type="NCBI Taxonomy" id="634439"/>
    <lineage>
        <taxon>Bacteria</taxon>
        <taxon>Pseudomonadati</taxon>
        <taxon>Pseudomonadota</taxon>
        <taxon>Gammaproteobacteria</taxon>
        <taxon>Vibrionales</taxon>
        <taxon>Vibrionaceae</taxon>
        <taxon>Vibrio</taxon>
    </lineage>
</organism>
<protein>
    <recommendedName>
        <fullName evidence="4">Spore coat protein U domain-containing protein</fullName>
    </recommendedName>
</protein>
<accession>A0ABM8ZZ28</accession>
<keyword evidence="1" id="KW-0732">Signal</keyword>
<keyword evidence="3" id="KW-1185">Reference proteome</keyword>
<evidence type="ECO:0000313" key="2">
    <source>
        <dbReference type="EMBL" id="CAH0536276.1"/>
    </source>
</evidence>
<name>A0ABM8ZZ28_9VIBR</name>
<gene>
    <name evidence="2" type="ORF">VMF7928_00306</name>
</gene>
<evidence type="ECO:0008006" key="4">
    <source>
        <dbReference type="Google" id="ProtNLM"/>
    </source>
</evidence>
<proteinExistence type="predicted"/>
<feature type="signal peptide" evidence="1">
    <location>
        <begin position="1"/>
        <end position="27"/>
    </location>
</feature>
<comment type="caution">
    <text evidence="2">The sequence shown here is derived from an EMBL/GenBank/DDBJ whole genome shotgun (WGS) entry which is preliminary data.</text>
</comment>
<dbReference type="Proteomes" id="UP000838748">
    <property type="component" value="Unassembled WGS sequence"/>
</dbReference>
<evidence type="ECO:0000256" key="1">
    <source>
        <dbReference type="SAM" id="SignalP"/>
    </source>
</evidence>
<sequence>MIFCVRVAKKLALVMMLSLFFSSVVYAKAARQPVDLASSCYMITKPLDFGEVKHASINRQTAAFKIVCASATLPNGVVTFKVHMRPDGPSNGIWVKLANGMSFSLYSDPACHHPISGNAANPSNTITGQFVVTNHHGSSPWVHINSILKVSPQAGSSSPMVHMVADYQLNYQS</sequence>
<dbReference type="EMBL" id="CAKLDM010000001">
    <property type="protein sequence ID" value="CAH0536276.1"/>
    <property type="molecule type" value="Genomic_DNA"/>
</dbReference>
<evidence type="ECO:0000313" key="3">
    <source>
        <dbReference type="Proteomes" id="UP000838748"/>
    </source>
</evidence>
<reference evidence="2" key="1">
    <citation type="submission" date="2021-11" db="EMBL/GenBank/DDBJ databases">
        <authorList>
            <person name="Rodrigo-Torres L."/>
            <person name="Arahal R. D."/>
            <person name="Lucena T."/>
        </authorList>
    </citation>
    <scope>NUCLEOTIDE SEQUENCE</scope>
    <source>
        <strain evidence="2">CECT 7928</strain>
    </source>
</reference>
<feature type="chain" id="PRO_5046768722" description="Spore coat protein U domain-containing protein" evidence="1">
    <location>
        <begin position="28"/>
        <end position="173"/>
    </location>
</feature>